<accession>A0A1A9QCP6</accession>
<dbReference type="STRING" id="432608.A6V39_03785"/>
<evidence type="ECO:0000313" key="2">
    <source>
        <dbReference type="Proteomes" id="UP000077623"/>
    </source>
</evidence>
<dbReference type="RefSeq" id="WP_187150394.1">
    <property type="nucleotide sequence ID" value="NZ_LWUJ01000012.1"/>
</dbReference>
<dbReference type="EMBL" id="LWUJ01000012">
    <property type="protein sequence ID" value="OAL10008.1"/>
    <property type="molecule type" value="Genomic_DNA"/>
</dbReference>
<sequence length="213" mass="23608">MSLKSAGIGAGLITGAAGLTGTVGYATGLFNSNTQITELLKKQNKYALLSAEANKDAEGWDEAWKKYKKDNETNENGKDKWTVKGWTKQDVPQVPDGFKNACSKRKDNKVSGIEDSEYTDFTKYCARPKTVQEILEQENFKPLTGANKETQWKTKLTTYKVASNQLPNAKINSDAGQERFNELKSGCEAALKIKTTDDKYDEILSATRAWCGE</sequence>
<dbReference type="Proteomes" id="UP000077623">
    <property type="component" value="Unassembled WGS sequence"/>
</dbReference>
<comment type="caution">
    <text evidence="1">The sequence shown here is derived from an EMBL/GenBank/DDBJ whole genome shotgun (WGS) entry which is preliminary data.</text>
</comment>
<name>A0A1A9QCP6_9MOLU</name>
<reference evidence="2" key="1">
    <citation type="submission" date="2016-04" db="EMBL/GenBank/DDBJ databases">
        <authorList>
            <person name="Quiroz-Castaneda R.E."/>
            <person name="Martinez-Ocampo F."/>
        </authorList>
    </citation>
    <scope>NUCLEOTIDE SEQUENCE [LARGE SCALE GENOMIC DNA]</scope>
    <source>
        <strain evidence="2">INIFAP01</strain>
    </source>
</reference>
<proteinExistence type="predicted"/>
<protein>
    <submittedName>
        <fullName evidence="1">Uncharacterized protein</fullName>
    </submittedName>
</protein>
<keyword evidence="2" id="KW-1185">Reference proteome</keyword>
<gene>
    <name evidence="1" type="ORF">A6V39_03785</name>
</gene>
<organism evidence="1 2">
    <name type="scientific">Candidatus Mycoplasma haematobovis</name>
    <dbReference type="NCBI Taxonomy" id="432608"/>
    <lineage>
        <taxon>Bacteria</taxon>
        <taxon>Bacillati</taxon>
        <taxon>Mycoplasmatota</taxon>
        <taxon>Mollicutes</taxon>
        <taxon>Mycoplasmataceae</taxon>
        <taxon>Mycoplasma</taxon>
    </lineage>
</organism>
<dbReference type="AlphaFoldDB" id="A0A1A9QCP6"/>
<evidence type="ECO:0000313" key="1">
    <source>
        <dbReference type="EMBL" id="OAL10008.1"/>
    </source>
</evidence>